<evidence type="ECO:0008006" key="3">
    <source>
        <dbReference type="Google" id="ProtNLM"/>
    </source>
</evidence>
<name>A0A4R5QF08_9PROT</name>
<protein>
    <recommendedName>
        <fullName evidence="3">Glycosyltransferase family 2 protein</fullName>
    </recommendedName>
</protein>
<evidence type="ECO:0000313" key="1">
    <source>
        <dbReference type="EMBL" id="TDH61810.1"/>
    </source>
</evidence>
<dbReference type="OrthoDB" id="9783791at2"/>
<evidence type="ECO:0000313" key="2">
    <source>
        <dbReference type="Proteomes" id="UP000295096"/>
    </source>
</evidence>
<dbReference type="Gene3D" id="3.90.550.10">
    <property type="entry name" value="Spore Coat Polysaccharide Biosynthesis Protein SpsA, Chain A"/>
    <property type="match status" value="1"/>
</dbReference>
<dbReference type="Proteomes" id="UP000295096">
    <property type="component" value="Unassembled WGS sequence"/>
</dbReference>
<keyword evidence="2" id="KW-1185">Reference proteome</keyword>
<dbReference type="EMBL" id="SMSJ01000017">
    <property type="protein sequence ID" value="TDH61810.1"/>
    <property type="molecule type" value="Genomic_DNA"/>
</dbReference>
<proteinExistence type="predicted"/>
<organism evidence="1 2">
    <name type="scientific">Dankookia rubra</name>
    <dbReference type="NCBI Taxonomy" id="1442381"/>
    <lineage>
        <taxon>Bacteria</taxon>
        <taxon>Pseudomonadati</taxon>
        <taxon>Pseudomonadota</taxon>
        <taxon>Alphaproteobacteria</taxon>
        <taxon>Acetobacterales</taxon>
        <taxon>Roseomonadaceae</taxon>
        <taxon>Dankookia</taxon>
    </lineage>
</organism>
<dbReference type="AlphaFoldDB" id="A0A4R5QF08"/>
<dbReference type="InterPro" id="IPR029044">
    <property type="entry name" value="Nucleotide-diphossugar_trans"/>
</dbReference>
<comment type="caution">
    <text evidence="1">The sequence shown here is derived from an EMBL/GenBank/DDBJ whole genome shotgun (WGS) entry which is preliminary data.</text>
</comment>
<dbReference type="RefSeq" id="WP_133289389.1">
    <property type="nucleotide sequence ID" value="NZ_SMSJ01000017.1"/>
</dbReference>
<dbReference type="PANTHER" id="PTHR43179">
    <property type="entry name" value="RHAMNOSYLTRANSFERASE WBBL"/>
    <property type="match status" value="1"/>
</dbReference>
<sequence length="118" mass="13628">MFLRREEYWRAGGFDEGYFLHVEDLDFRLRFRRGGGEILFDPKEVVRHLGGTSGSSRSVVERHKARGFRRYFRQNFPGMPRALRLVLDGGITAQLGLGMLRGWLPSPKSRVCDNTARI</sequence>
<reference evidence="1 2" key="1">
    <citation type="journal article" date="2016" name="J. Microbiol.">
        <title>Dankookia rubra gen. nov., sp. nov., an alphaproteobacterium isolated from sediment of a shallow stream.</title>
        <authorList>
            <person name="Kim W.H."/>
            <person name="Kim D.H."/>
            <person name="Kang K."/>
            <person name="Ahn T.Y."/>
        </authorList>
    </citation>
    <scope>NUCLEOTIDE SEQUENCE [LARGE SCALE GENOMIC DNA]</scope>
    <source>
        <strain evidence="1 2">JCM30602</strain>
    </source>
</reference>
<dbReference type="PANTHER" id="PTHR43179:SF7">
    <property type="entry name" value="RHAMNOSYLTRANSFERASE WBBL"/>
    <property type="match status" value="1"/>
</dbReference>
<accession>A0A4R5QF08</accession>
<dbReference type="SUPFAM" id="SSF53448">
    <property type="entry name" value="Nucleotide-diphospho-sugar transferases"/>
    <property type="match status" value="1"/>
</dbReference>
<gene>
    <name evidence="1" type="ORF">E2C06_14830</name>
</gene>